<sequence length="270" mass="29873">MSVLVTWRGHRFDIPFNRQIQQAYDNGDDSPDGWAKLVTLGELVEKCSYGSKIPPEYIKLLHGGGAPFCEEMETLGGTWWDSTLRSWGTWVQGMRSLTGDERLRGSFALMKDLKAPLSAYGIKSGSKIMMLGSLPPVPPVPQTSQPSSRPATPEDTSEDGLCRTIETHLSQVREVALPLATEYLEQAERYLASDPAGPPPPKQLRDMHAKAAEMMLQRLLKLDGVVCQPEFDRARAKRKEAVRFIQGELDRIDAMKDKVNAAGTESSSKG</sequence>
<evidence type="ECO:0000256" key="1">
    <source>
        <dbReference type="SAM" id="MobiDB-lite"/>
    </source>
</evidence>
<protein>
    <recommendedName>
        <fullName evidence="2">BAG domain-containing protein</fullName>
    </recommendedName>
</protein>
<dbReference type="SMART" id="SM00264">
    <property type="entry name" value="BAG"/>
    <property type="match status" value="1"/>
</dbReference>
<proteinExistence type="predicted"/>
<organism evidence="3 4">
    <name type="scientific">Geranomyces variabilis</name>
    <dbReference type="NCBI Taxonomy" id="109894"/>
    <lineage>
        <taxon>Eukaryota</taxon>
        <taxon>Fungi</taxon>
        <taxon>Fungi incertae sedis</taxon>
        <taxon>Chytridiomycota</taxon>
        <taxon>Chytridiomycota incertae sedis</taxon>
        <taxon>Chytridiomycetes</taxon>
        <taxon>Spizellomycetales</taxon>
        <taxon>Powellomycetaceae</taxon>
        <taxon>Geranomyces</taxon>
    </lineage>
</organism>
<reference evidence="3" key="1">
    <citation type="submission" date="2020-05" db="EMBL/GenBank/DDBJ databases">
        <title>Phylogenomic resolution of chytrid fungi.</title>
        <authorList>
            <person name="Stajich J.E."/>
            <person name="Amses K."/>
            <person name="Simmons R."/>
            <person name="Seto K."/>
            <person name="Myers J."/>
            <person name="Bonds A."/>
            <person name="Quandt C.A."/>
            <person name="Barry K."/>
            <person name="Liu P."/>
            <person name="Grigoriev I."/>
            <person name="Longcore J.E."/>
            <person name="James T.Y."/>
        </authorList>
    </citation>
    <scope>NUCLEOTIDE SEQUENCE</scope>
    <source>
        <strain evidence="3">JEL0379</strain>
    </source>
</reference>
<dbReference type="InterPro" id="IPR036533">
    <property type="entry name" value="BAG_dom_sf"/>
</dbReference>
<dbReference type="Proteomes" id="UP001212152">
    <property type="component" value="Unassembled WGS sequence"/>
</dbReference>
<dbReference type="AlphaFoldDB" id="A0AAD5TRF6"/>
<keyword evidence="4" id="KW-1185">Reference proteome</keyword>
<comment type="caution">
    <text evidence="3">The sequence shown here is derived from an EMBL/GenBank/DDBJ whole genome shotgun (WGS) entry which is preliminary data.</text>
</comment>
<accession>A0AAD5TRF6</accession>
<gene>
    <name evidence="3" type="ORF">HDU87_002292</name>
</gene>
<dbReference type="Pfam" id="PF02179">
    <property type="entry name" value="BAG"/>
    <property type="match status" value="1"/>
</dbReference>
<dbReference type="SUPFAM" id="SSF63491">
    <property type="entry name" value="BAG domain"/>
    <property type="match status" value="1"/>
</dbReference>
<dbReference type="GO" id="GO:0051087">
    <property type="term" value="F:protein-folding chaperone binding"/>
    <property type="evidence" value="ECO:0007669"/>
    <property type="project" value="InterPro"/>
</dbReference>
<feature type="region of interest" description="Disordered" evidence="1">
    <location>
        <begin position="133"/>
        <end position="159"/>
    </location>
</feature>
<dbReference type="Gene3D" id="1.20.58.120">
    <property type="entry name" value="BAG domain"/>
    <property type="match status" value="1"/>
</dbReference>
<evidence type="ECO:0000313" key="4">
    <source>
        <dbReference type="Proteomes" id="UP001212152"/>
    </source>
</evidence>
<dbReference type="InterPro" id="IPR003103">
    <property type="entry name" value="BAG_domain"/>
</dbReference>
<feature type="domain" description="BAG" evidence="2">
    <location>
        <begin position="201"/>
        <end position="256"/>
    </location>
</feature>
<dbReference type="EMBL" id="JADGJQ010000018">
    <property type="protein sequence ID" value="KAJ3180068.1"/>
    <property type="molecule type" value="Genomic_DNA"/>
</dbReference>
<name>A0AAD5TRF6_9FUNG</name>
<evidence type="ECO:0000259" key="2">
    <source>
        <dbReference type="PROSITE" id="PS51035"/>
    </source>
</evidence>
<evidence type="ECO:0000313" key="3">
    <source>
        <dbReference type="EMBL" id="KAJ3180068.1"/>
    </source>
</evidence>
<dbReference type="PROSITE" id="PS51035">
    <property type="entry name" value="BAG"/>
    <property type="match status" value="1"/>
</dbReference>